<feature type="transmembrane region" description="Helical" evidence="7">
    <location>
        <begin position="199"/>
        <end position="220"/>
    </location>
</feature>
<dbReference type="GO" id="GO:0005886">
    <property type="term" value="C:plasma membrane"/>
    <property type="evidence" value="ECO:0007669"/>
    <property type="project" value="TreeGrafter"/>
</dbReference>
<sequence length="233" mass="25805">MVCGEAIIKLIVFSVNTVFSLAGLGILATGVLYKLNFNNVTDAIPSDYQDIGFAPVLSIIIGSIIFVIAFMGCFGTVRESTCLLNWYSIILLVIFLCQIAIGVFAFLEIRNEDSFKSAVKGQLLLSFNGYNENEANKEIVDFVQEKFRCCGVEGPAYWTNKSAEVPKSCYSDMIKITDLHTDGCLNKFVEFLHGSVRTIGIVVLTLSAIEVVGAIFSLCLSSSIRNRERRFRY</sequence>
<keyword evidence="5 7" id="KW-0472">Membrane</keyword>
<dbReference type="AlphaFoldDB" id="A0A9P0LAU2"/>
<keyword evidence="4 7" id="KW-1133">Transmembrane helix</keyword>
<dbReference type="InterPro" id="IPR018499">
    <property type="entry name" value="Tetraspanin/Peripherin"/>
</dbReference>
<dbReference type="PRINTS" id="PR00259">
    <property type="entry name" value="TMFOUR"/>
</dbReference>
<dbReference type="InterPro" id="IPR008952">
    <property type="entry name" value="Tetraspanin_EC2_sf"/>
</dbReference>
<dbReference type="OrthoDB" id="71600at2759"/>
<name>A0A9P0LAU2_ACAOB</name>
<evidence type="ECO:0000256" key="5">
    <source>
        <dbReference type="ARBA" id="ARBA00023136"/>
    </source>
</evidence>
<dbReference type="PANTHER" id="PTHR19282">
    <property type="entry name" value="TETRASPANIN"/>
    <property type="match status" value="1"/>
</dbReference>
<dbReference type="CDD" id="cd03127">
    <property type="entry name" value="tetraspanin_LEL"/>
    <property type="match status" value="1"/>
</dbReference>
<evidence type="ECO:0000256" key="3">
    <source>
        <dbReference type="ARBA" id="ARBA00022692"/>
    </source>
</evidence>
<evidence type="ECO:0000256" key="6">
    <source>
        <dbReference type="PIRSR" id="PIRSR002419-1"/>
    </source>
</evidence>
<comment type="caution">
    <text evidence="8">The sequence shown here is derived from an EMBL/GenBank/DDBJ whole genome shotgun (WGS) entry which is preliminary data.</text>
</comment>
<keyword evidence="3 7" id="KW-0812">Transmembrane</keyword>
<feature type="transmembrane region" description="Helical" evidence="7">
    <location>
        <begin position="86"/>
        <end position="107"/>
    </location>
</feature>
<dbReference type="Proteomes" id="UP001152888">
    <property type="component" value="Unassembled WGS sequence"/>
</dbReference>
<evidence type="ECO:0000256" key="1">
    <source>
        <dbReference type="ARBA" id="ARBA00004141"/>
    </source>
</evidence>
<dbReference type="PANTHER" id="PTHR19282:SF521">
    <property type="entry name" value="IP01817P-RELATED"/>
    <property type="match status" value="1"/>
</dbReference>
<evidence type="ECO:0000256" key="7">
    <source>
        <dbReference type="RuleBase" id="RU361218"/>
    </source>
</evidence>
<keyword evidence="9" id="KW-1185">Reference proteome</keyword>
<dbReference type="EMBL" id="CAKOFQ010007072">
    <property type="protein sequence ID" value="CAH1989783.1"/>
    <property type="molecule type" value="Genomic_DNA"/>
</dbReference>
<proteinExistence type="inferred from homology"/>
<evidence type="ECO:0000313" key="8">
    <source>
        <dbReference type="EMBL" id="CAH1989783.1"/>
    </source>
</evidence>
<keyword evidence="6" id="KW-1015">Disulfide bond</keyword>
<dbReference type="SUPFAM" id="SSF48652">
    <property type="entry name" value="Tetraspanin"/>
    <property type="match status" value="1"/>
</dbReference>
<gene>
    <name evidence="8" type="ORF">ACAOBT_LOCUS19283</name>
</gene>
<feature type="transmembrane region" description="Helical" evidence="7">
    <location>
        <begin position="53"/>
        <end position="74"/>
    </location>
</feature>
<evidence type="ECO:0000256" key="4">
    <source>
        <dbReference type="ARBA" id="ARBA00022989"/>
    </source>
</evidence>
<accession>A0A9P0LAU2</accession>
<evidence type="ECO:0000313" key="9">
    <source>
        <dbReference type="Proteomes" id="UP001152888"/>
    </source>
</evidence>
<feature type="disulfide bond" evidence="6">
    <location>
        <begin position="149"/>
        <end position="184"/>
    </location>
</feature>
<comment type="similarity">
    <text evidence="2 7">Belongs to the tetraspanin (TM4SF) family.</text>
</comment>
<reference evidence="8" key="1">
    <citation type="submission" date="2022-03" db="EMBL/GenBank/DDBJ databases">
        <authorList>
            <person name="Sayadi A."/>
        </authorList>
    </citation>
    <scope>NUCLEOTIDE SEQUENCE</scope>
</reference>
<evidence type="ECO:0000256" key="2">
    <source>
        <dbReference type="ARBA" id="ARBA00006840"/>
    </source>
</evidence>
<dbReference type="InterPro" id="IPR000301">
    <property type="entry name" value="Tetraspanin_animals"/>
</dbReference>
<dbReference type="PROSITE" id="PS00421">
    <property type="entry name" value="TM4_1"/>
    <property type="match status" value="1"/>
</dbReference>
<organism evidence="8 9">
    <name type="scientific">Acanthoscelides obtectus</name>
    <name type="common">Bean weevil</name>
    <name type="synonym">Bruchus obtectus</name>
    <dbReference type="NCBI Taxonomy" id="200917"/>
    <lineage>
        <taxon>Eukaryota</taxon>
        <taxon>Metazoa</taxon>
        <taxon>Ecdysozoa</taxon>
        <taxon>Arthropoda</taxon>
        <taxon>Hexapoda</taxon>
        <taxon>Insecta</taxon>
        <taxon>Pterygota</taxon>
        <taxon>Neoptera</taxon>
        <taxon>Endopterygota</taxon>
        <taxon>Coleoptera</taxon>
        <taxon>Polyphaga</taxon>
        <taxon>Cucujiformia</taxon>
        <taxon>Chrysomeloidea</taxon>
        <taxon>Chrysomelidae</taxon>
        <taxon>Bruchinae</taxon>
        <taxon>Bruchini</taxon>
        <taxon>Acanthoscelides</taxon>
    </lineage>
</organism>
<dbReference type="InterPro" id="IPR018503">
    <property type="entry name" value="Tetraspanin_CS"/>
</dbReference>
<dbReference type="Pfam" id="PF00335">
    <property type="entry name" value="Tetraspanin"/>
    <property type="match status" value="1"/>
</dbReference>
<dbReference type="Gene3D" id="1.10.1450.10">
    <property type="entry name" value="Tetraspanin"/>
    <property type="match status" value="1"/>
</dbReference>
<protein>
    <recommendedName>
        <fullName evidence="7">Tetraspanin</fullName>
    </recommendedName>
</protein>
<feature type="transmembrane region" description="Helical" evidence="7">
    <location>
        <begin position="7"/>
        <end position="33"/>
    </location>
</feature>
<feature type="disulfide bond" evidence="6">
    <location>
        <begin position="150"/>
        <end position="169"/>
    </location>
</feature>
<dbReference type="PIRSF" id="PIRSF002419">
    <property type="entry name" value="Tetraspanin"/>
    <property type="match status" value="1"/>
</dbReference>
<comment type="subcellular location">
    <subcellularLocation>
        <location evidence="1 7">Membrane</location>
        <topology evidence="1 7">Multi-pass membrane protein</topology>
    </subcellularLocation>
</comment>